<dbReference type="Gramene" id="KFK24019">
    <property type="protein sequence ID" value="KFK24019"/>
    <property type="gene ID" value="AALP_AAs58598U000100"/>
</dbReference>
<sequence length="66" mass="7675">YSPPPVYKSPPPPVKYYSLPRFTSLLLLRSTFTNPPLLHTTTRVLNRLLMELTTIHKITKNRLVIE</sequence>
<name>A0A087G2B7_ARAAL</name>
<evidence type="ECO:0000313" key="1">
    <source>
        <dbReference type="EMBL" id="KFK24019.1"/>
    </source>
</evidence>
<keyword evidence="2" id="KW-1185">Reference proteome</keyword>
<reference evidence="2" key="1">
    <citation type="journal article" date="2015" name="Nat. Plants">
        <title>Genome expansion of Arabis alpina linked with retrotransposition and reduced symmetric DNA methylation.</title>
        <authorList>
            <person name="Willing E.M."/>
            <person name="Rawat V."/>
            <person name="Mandakova T."/>
            <person name="Maumus F."/>
            <person name="James G.V."/>
            <person name="Nordstroem K.J."/>
            <person name="Becker C."/>
            <person name="Warthmann N."/>
            <person name="Chica C."/>
            <person name="Szarzynska B."/>
            <person name="Zytnicki M."/>
            <person name="Albani M.C."/>
            <person name="Kiefer C."/>
            <person name="Bergonzi S."/>
            <person name="Castaings L."/>
            <person name="Mateos J.L."/>
            <person name="Berns M.C."/>
            <person name="Bujdoso N."/>
            <person name="Piofczyk T."/>
            <person name="de Lorenzo L."/>
            <person name="Barrero-Sicilia C."/>
            <person name="Mateos I."/>
            <person name="Piednoel M."/>
            <person name="Hagmann J."/>
            <person name="Chen-Min-Tao R."/>
            <person name="Iglesias-Fernandez R."/>
            <person name="Schuster S.C."/>
            <person name="Alonso-Blanco C."/>
            <person name="Roudier F."/>
            <person name="Carbonero P."/>
            <person name="Paz-Ares J."/>
            <person name="Davis S.J."/>
            <person name="Pecinka A."/>
            <person name="Quesneville H."/>
            <person name="Colot V."/>
            <person name="Lysak M.A."/>
            <person name="Weigel D."/>
            <person name="Coupland G."/>
            <person name="Schneeberger K."/>
        </authorList>
    </citation>
    <scope>NUCLEOTIDE SEQUENCE [LARGE SCALE GENOMIC DNA]</scope>
    <source>
        <strain evidence="2">cv. Pajares</strain>
    </source>
</reference>
<protein>
    <submittedName>
        <fullName evidence="1">Uncharacterized protein</fullName>
    </submittedName>
</protein>
<organism evidence="1 2">
    <name type="scientific">Arabis alpina</name>
    <name type="common">Alpine rock-cress</name>
    <dbReference type="NCBI Taxonomy" id="50452"/>
    <lineage>
        <taxon>Eukaryota</taxon>
        <taxon>Viridiplantae</taxon>
        <taxon>Streptophyta</taxon>
        <taxon>Embryophyta</taxon>
        <taxon>Tracheophyta</taxon>
        <taxon>Spermatophyta</taxon>
        <taxon>Magnoliopsida</taxon>
        <taxon>eudicotyledons</taxon>
        <taxon>Gunneridae</taxon>
        <taxon>Pentapetalae</taxon>
        <taxon>rosids</taxon>
        <taxon>malvids</taxon>
        <taxon>Brassicales</taxon>
        <taxon>Brassicaceae</taxon>
        <taxon>Arabideae</taxon>
        <taxon>Arabis</taxon>
    </lineage>
</organism>
<feature type="non-terminal residue" evidence="1">
    <location>
        <position position="1"/>
    </location>
</feature>
<gene>
    <name evidence="1" type="ORF">AALP_AAs58598U000100</name>
</gene>
<dbReference type="AlphaFoldDB" id="A0A087G2B7"/>
<accession>A0A087G2B7</accession>
<dbReference type="Proteomes" id="UP000029120">
    <property type="component" value="Unassembled WGS sequence"/>
</dbReference>
<dbReference type="EMBL" id="KL972980">
    <property type="protein sequence ID" value="KFK24019.1"/>
    <property type="molecule type" value="Genomic_DNA"/>
</dbReference>
<proteinExistence type="predicted"/>
<evidence type="ECO:0000313" key="2">
    <source>
        <dbReference type="Proteomes" id="UP000029120"/>
    </source>
</evidence>